<evidence type="ECO:0008006" key="5">
    <source>
        <dbReference type="Google" id="ProtNLM"/>
    </source>
</evidence>
<dbReference type="Gene3D" id="3.10.129.10">
    <property type="entry name" value="Hotdog Thioesterase"/>
    <property type="match status" value="1"/>
</dbReference>
<gene>
    <name evidence="3" type="ORF">HH1059_08110</name>
</gene>
<accession>A0A0X8X8F9</accession>
<dbReference type="Proteomes" id="UP000218890">
    <property type="component" value="Chromosome"/>
</dbReference>
<protein>
    <recommendedName>
        <fullName evidence="5">Thioesterase</fullName>
    </recommendedName>
</protein>
<dbReference type="RefSeq" id="WP_096408582.1">
    <property type="nucleotide sequence ID" value="NZ_AP017372.2"/>
</dbReference>
<dbReference type="SUPFAM" id="SSF54637">
    <property type="entry name" value="Thioesterase/thiol ester dehydrase-isomerase"/>
    <property type="match status" value="1"/>
</dbReference>
<name>A0A0X8X8F9_HALHR</name>
<keyword evidence="2" id="KW-0378">Hydrolase</keyword>
<evidence type="ECO:0000313" key="3">
    <source>
        <dbReference type="EMBL" id="BAU57502.1"/>
    </source>
</evidence>
<reference evidence="3" key="1">
    <citation type="submission" date="2016-02" db="EMBL/GenBank/DDBJ databases">
        <title>Halorhodospira halochloris DSM-1059 complete genome, version 2.</title>
        <authorList>
            <person name="Tsukatani Y."/>
        </authorList>
    </citation>
    <scope>NUCLEOTIDE SEQUENCE</scope>
    <source>
        <strain evidence="3">DSM 1059</strain>
    </source>
</reference>
<comment type="similarity">
    <text evidence="1">Belongs to the 4-hydroxybenzoyl-CoA thioesterase family.</text>
</comment>
<evidence type="ECO:0000313" key="4">
    <source>
        <dbReference type="Proteomes" id="UP000218890"/>
    </source>
</evidence>
<dbReference type="InterPro" id="IPR050563">
    <property type="entry name" value="4-hydroxybenzoyl-CoA_TE"/>
</dbReference>
<dbReference type="AlphaFoldDB" id="A0A0X8X8F9"/>
<dbReference type="CDD" id="cd00586">
    <property type="entry name" value="4HBT"/>
    <property type="match status" value="1"/>
</dbReference>
<dbReference type="Pfam" id="PF13279">
    <property type="entry name" value="4HBT_2"/>
    <property type="match status" value="1"/>
</dbReference>
<evidence type="ECO:0000256" key="1">
    <source>
        <dbReference type="ARBA" id="ARBA00005953"/>
    </source>
</evidence>
<dbReference type="EMBL" id="AP017372">
    <property type="protein sequence ID" value="BAU57502.1"/>
    <property type="molecule type" value="Genomic_DNA"/>
</dbReference>
<proteinExistence type="inferred from homology"/>
<dbReference type="GO" id="GO:0047617">
    <property type="term" value="F:fatty acyl-CoA hydrolase activity"/>
    <property type="evidence" value="ECO:0007669"/>
    <property type="project" value="TreeGrafter"/>
</dbReference>
<dbReference type="InterPro" id="IPR029069">
    <property type="entry name" value="HotDog_dom_sf"/>
</dbReference>
<dbReference type="KEGG" id="hhk:HH1059_08110"/>
<sequence>MARRKIDLPGKLGFTTQIDIRIGDINYGGHLGNDALITLLHEARVRLLSTENLSESNCGNGIGIVVTELEVVYKAEAFHGQSLVIETGIIQIDKIGAKIGYRVNRSEDKQEIARAITGITFFDYSSRRPARVPEAFLRAFE</sequence>
<dbReference type="PANTHER" id="PTHR31793:SF27">
    <property type="entry name" value="NOVEL THIOESTERASE SUPERFAMILY DOMAIN AND SAPOSIN A-TYPE DOMAIN CONTAINING PROTEIN (0610012H03RIK)"/>
    <property type="match status" value="1"/>
</dbReference>
<evidence type="ECO:0000256" key="2">
    <source>
        <dbReference type="ARBA" id="ARBA00022801"/>
    </source>
</evidence>
<dbReference type="OrthoDB" id="333038at2"/>
<keyword evidence="4" id="KW-1185">Reference proteome</keyword>
<dbReference type="PANTHER" id="PTHR31793">
    <property type="entry name" value="4-HYDROXYBENZOYL-COA THIOESTERASE FAMILY MEMBER"/>
    <property type="match status" value="1"/>
</dbReference>
<organism evidence="3 4">
    <name type="scientific">Halorhodospira halochloris</name>
    <name type="common">Ectothiorhodospira halochloris</name>
    <dbReference type="NCBI Taxonomy" id="1052"/>
    <lineage>
        <taxon>Bacteria</taxon>
        <taxon>Pseudomonadati</taxon>
        <taxon>Pseudomonadota</taxon>
        <taxon>Gammaproteobacteria</taxon>
        <taxon>Chromatiales</taxon>
        <taxon>Ectothiorhodospiraceae</taxon>
        <taxon>Halorhodospira</taxon>
    </lineage>
</organism>